<dbReference type="RefSeq" id="WP_143848379.1">
    <property type="nucleotide sequence ID" value="NZ_VLXZ01000004.1"/>
</dbReference>
<proteinExistence type="predicted"/>
<organism evidence="1 2">
    <name type="scientific">Alkalicoccobacillus porphyridii</name>
    <dbReference type="NCBI Taxonomy" id="2597270"/>
    <lineage>
        <taxon>Bacteria</taxon>
        <taxon>Bacillati</taxon>
        <taxon>Bacillota</taxon>
        <taxon>Bacilli</taxon>
        <taxon>Bacillales</taxon>
        <taxon>Bacillaceae</taxon>
        <taxon>Alkalicoccobacillus</taxon>
    </lineage>
</organism>
<dbReference type="EMBL" id="VLXZ01000004">
    <property type="protein sequence ID" value="TSB47149.1"/>
    <property type="molecule type" value="Genomic_DNA"/>
</dbReference>
<sequence length="67" mass="7292">MLGHTVSLAETRSTVRDALELLKGDPKPENVVEARNLLESLIDDLTYTGTITEVEQLNQRLVGGATV</sequence>
<dbReference type="Proteomes" id="UP000318521">
    <property type="component" value="Unassembled WGS sequence"/>
</dbReference>
<name>A0A554A0C7_9BACI</name>
<protein>
    <submittedName>
        <fullName evidence="1">Uncharacterized protein</fullName>
    </submittedName>
</protein>
<evidence type="ECO:0000313" key="2">
    <source>
        <dbReference type="Proteomes" id="UP000318521"/>
    </source>
</evidence>
<reference evidence="1 2" key="1">
    <citation type="submission" date="2019-07" db="EMBL/GenBank/DDBJ databases">
        <authorList>
            <person name="Park Y.J."/>
            <person name="Jeong S.E."/>
            <person name="Jung H.S."/>
        </authorList>
    </citation>
    <scope>NUCLEOTIDE SEQUENCE [LARGE SCALE GENOMIC DNA]</scope>
    <source>
        <strain evidence="2">P16(2019)</strain>
    </source>
</reference>
<keyword evidence="2" id="KW-1185">Reference proteome</keyword>
<gene>
    <name evidence="1" type="ORF">FN960_09070</name>
</gene>
<evidence type="ECO:0000313" key="1">
    <source>
        <dbReference type="EMBL" id="TSB47149.1"/>
    </source>
</evidence>
<dbReference type="AlphaFoldDB" id="A0A554A0C7"/>
<comment type="caution">
    <text evidence="1">The sequence shown here is derived from an EMBL/GenBank/DDBJ whole genome shotgun (WGS) entry which is preliminary data.</text>
</comment>
<accession>A0A554A0C7</accession>